<evidence type="ECO:0000313" key="4">
    <source>
        <dbReference type="Proteomes" id="UP000597762"/>
    </source>
</evidence>
<dbReference type="Proteomes" id="UP000597762">
    <property type="component" value="Unassembled WGS sequence"/>
</dbReference>
<sequence length="469" mass="52007">MTLRIPPMCPWASQFNDVNSSKNVHDFYSPKTLQIDNDLQEITSNAATNDFFTTIEAECLQPLEPNRSPAHENKPDISLSIEDKSNFSSTITNKNLNSLDFYGPSPLSSEFLLQSSMNNNDLHSTLFSSATENQINHELAQTEAEIRRRTFLMSEHYNRKTRREVQKDMLASSLCSQTFQMNSQAHPTDDFHQNLQIQAKKNLPTGDRNVAKTIRKAVDTPTHSYVIHKHQGSMLSNMADLWKKGKLCDATIGNGTMKIMVHKIVLVALSPQLLSLPNTDLTSGCFQLTFPQEIGGDALWAFAKYMYEGVVSLNVDVLEDMERISKILNLQDLQDMCSLYRNQVNLPNNTSLSQASIVNNSSTTDIAINLDPLQPSVTSAPTSSGVSFFSLPSGDITQTVSRPVQHLQILSTSSNDHQLPYSSNQSPTPGLKLSPEERSCVTISPSDSDSDYTIVTSNVKQEPSSPDGI</sequence>
<dbReference type="EMBL" id="CAHIKZ030005587">
    <property type="protein sequence ID" value="CAE1330723.1"/>
    <property type="molecule type" value="Genomic_DNA"/>
</dbReference>
<keyword evidence="4" id="KW-1185">Reference proteome</keyword>
<proteinExistence type="predicted"/>
<feature type="compositionally biased region" description="Polar residues" evidence="1">
    <location>
        <begin position="413"/>
        <end position="428"/>
    </location>
</feature>
<protein>
    <recommendedName>
        <fullName evidence="2">BTB domain-containing protein</fullName>
    </recommendedName>
</protein>
<gene>
    <name evidence="3" type="ORF">SPHA_79988</name>
</gene>
<reference evidence="3" key="1">
    <citation type="submission" date="2021-01" db="EMBL/GenBank/DDBJ databases">
        <authorList>
            <person name="Li R."/>
            <person name="Bekaert M."/>
        </authorList>
    </citation>
    <scope>NUCLEOTIDE SEQUENCE</scope>
    <source>
        <strain evidence="3">Farmed</strain>
    </source>
</reference>
<dbReference type="Pfam" id="PF00651">
    <property type="entry name" value="BTB"/>
    <property type="match status" value="1"/>
</dbReference>
<comment type="caution">
    <text evidence="3">The sequence shown here is derived from an EMBL/GenBank/DDBJ whole genome shotgun (WGS) entry which is preliminary data.</text>
</comment>
<evidence type="ECO:0000313" key="3">
    <source>
        <dbReference type="EMBL" id="CAE1330723.1"/>
    </source>
</evidence>
<dbReference type="Gene3D" id="3.30.710.10">
    <property type="entry name" value="Potassium Channel Kv1.1, Chain A"/>
    <property type="match status" value="1"/>
</dbReference>
<dbReference type="PROSITE" id="PS50097">
    <property type="entry name" value="BTB"/>
    <property type="match status" value="1"/>
</dbReference>
<dbReference type="InterPro" id="IPR011333">
    <property type="entry name" value="SKP1/BTB/POZ_sf"/>
</dbReference>
<dbReference type="InterPro" id="IPR000210">
    <property type="entry name" value="BTB/POZ_dom"/>
</dbReference>
<feature type="region of interest" description="Disordered" evidence="1">
    <location>
        <begin position="413"/>
        <end position="469"/>
    </location>
</feature>
<dbReference type="OrthoDB" id="6159605at2759"/>
<organism evidence="3 4">
    <name type="scientific">Acanthosepion pharaonis</name>
    <name type="common">Pharaoh cuttlefish</name>
    <name type="synonym">Sepia pharaonis</name>
    <dbReference type="NCBI Taxonomy" id="158019"/>
    <lineage>
        <taxon>Eukaryota</taxon>
        <taxon>Metazoa</taxon>
        <taxon>Spiralia</taxon>
        <taxon>Lophotrochozoa</taxon>
        <taxon>Mollusca</taxon>
        <taxon>Cephalopoda</taxon>
        <taxon>Coleoidea</taxon>
        <taxon>Decapodiformes</taxon>
        <taxon>Sepiida</taxon>
        <taxon>Sepiina</taxon>
        <taxon>Sepiidae</taxon>
        <taxon>Acanthosepion</taxon>
    </lineage>
</organism>
<accession>A0A812EV97</accession>
<evidence type="ECO:0000259" key="2">
    <source>
        <dbReference type="PROSITE" id="PS50097"/>
    </source>
</evidence>
<feature type="domain" description="BTB" evidence="2">
    <location>
        <begin position="248"/>
        <end position="315"/>
    </location>
</feature>
<dbReference type="AlphaFoldDB" id="A0A812EV97"/>
<feature type="compositionally biased region" description="Polar residues" evidence="1">
    <location>
        <begin position="441"/>
        <end position="469"/>
    </location>
</feature>
<name>A0A812EV97_ACAPH</name>
<dbReference type="SUPFAM" id="SSF54695">
    <property type="entry name" value="POZ domain"/>
    <property type="match status" value="1"/>
</dbReference>
<evidence type="ECO:0000256" key="1">
    <source>
        <dbReference type="SAM" id="MobiDB-lite"/>
    </source>
</evidence>
<dbReference type="SMART" id="SM00225">
    <property type="entry name" value="BTB"/>
    <property type="match status" value="1"/>
</dbReference>